<dbReference type="InterPro" id="IPR038777">
    <property type="entry name" value="At4g18490-like"/>
</dbReference>
<sequence length="73" mass="8222">MHENHLESKTKSPTSRLGSPCMVNVMELEIPSAMETDENVEKAEAYAKELEFENIHEVQKFAAKLASKELQAC</sequence>
<keyword evidence="2" id="KW-1185">Reference proteome</keyword>
<name>A0AAW1XJM2_RUBAR</name>
<comment type="caution">
    <text evidence="1">The sequence shown here is derived from an EMBL/GenBank/DDBJ whole genome shotgun (WGS) entry which is preliminary data.</text>
</comment>
<protein>
    <submittedName>
        <fullName evidence="1">Uncharacterized protein</fullName>
    </submittedName>
</protein>
<organism evidence="1 2">
    <name type="scientific">Rubus argutus</name>
    <name type="common">Southern blackberry</name>
    <dbReference type="NCBI Taxonomy" id="59490"/>
    <lineage>
        <taxon>Eukaryota</taxon>
        <taxon>Viridiplantae</taxon>
        <taxon>Streptophyta</taxon>
        <taxon>Embryophyta</taxon>
        <taxon>Tracheophyta</taxon>
        <taxon>Spermatophyta</taxon>
        <taxon>Magnoliopsida</taxon>
        <taxon>eudicotyledons</taxon>
        <taxon>Gunneridae</taxon>
        <taxon>Pentapetalae</taxon>
        <taxon>rosids</taxon>
        <taxon>fabids</taxon>
        <taxon>Rosales</taxon>
        <taxon>Rosaceae</taxon>
        <taxon>Rosoideae</taxon>
        <taxon>Rosoideae incertae sedis</taxon>
        <taxon>Rubus</taxon>
    </lineage>
</organism>
<proteinExistence type="predicted"/>
<dbReference type="EMBL" id="JBEDUW010000003">
    <property type="protein sequence ID" value="KAK9936543.1"/>
    <property type="molecule type" value="Genomic_DNA"/>
</dbReference>
<dbReference type="PANTHER" id="PTHR36380:SF1">
    <property type="entry name" value="OS01G0755100 PROTEIN"/>
    <property type="match status" value="1"/>
</dbReference>
<accession>A0AAW1XJM2</accession>
<gene>
    <name evidence="1" type="ORF">M0R45_013379</name>
</gene>
<evidence type="ECO:0000313" key="2">
    <source>
        <dbReference type="Proteomes" id="UP001457282"/>
    </source>
</evidence>
<reference evidence="1 2" key="1">
    <citation type="journal article" date="2023" name="G3 (Bethesda)">
        <title>A chromosome-length genome assembly and annotation of blackberry (Rubus argutus, cv. 'Hillquist').</title>
        <authorList>
            <person name="Bruna T."/>
            <person name="Aryal R."/>
            <person name="Dudchenko O."/>
            <person name="Sargent D.J."/>
            <person name="Mead D."/>
            <person name="Buti M."/>
            <person name="Cavallini A."/>
            <person name="Hytonen T."/>
            <person name="Andres J."/>
            <person name="Pham M."/>
            <person name="Weisz D."/>
            <person name="Mascagni F."/>
            <person name="Usai G."/>
            <person name="Natali L."/>
            <person name="Bassil N."/>
            <person name="Fernandez G.E."/>
            <person name="Lomsadze A."/>
            <person name="Armour M."/>
            <person name="Olukolu B."/>
            <person name="Poorten T."/>
            <person name="Britton C."/>
            <person name="Davik J."/>
            <person name="Ashrafi H."/>
            <person name="Aiden E.L."/>
            <person name="Borodovsky M."/>
            <person name="Worthington M."/>
        </authorList>
    </citation>
    <scope>NUCLEOTIDE SEQUENCE [LARGE SCALE GENOMIC DNA]</scope>
    <source>
        <strain evidence="1">PI 553951</strain>
    </source>
</reference>
<dbReference type="PANTHER" id="PTHR36380">
    <property type="entry name" value="BNAA03G58330D PROTEIN"/>
    <property type="match status" value="1"/>
</dbReference>
<dbReference type="AlphaFoldDB" id="A0AAW1XJM2"/>
<evidence type="ECO:0000313" key="1">
    <source>
        <dbReference type="EMBL" id="KAK9936543.1"/>
    </source>
</evidence>
<dbReference type="Proteomes" id="UP001457282">
    <property type="component" value="Unassembled WGS sequence"/>
</dbReference>